<name>Q8MMH1_PIMHY</name>
<evidence type="ECO:0000313" key="2">
    <source>
        <dbReference type="EMBL" id="CAD30857.1"/>
    </source>
</evidence>
<feature type="signal peptide" evidence="1">
    <location>
        <begin position="1"/>
        <end position="23"/>
    </location>
</feature>
<evidence type="ECO:0000256" key="1">
    <source>
        <dbReference type="SAM" id="SignalP"/>
    </source>
</evidence>
<reference evidence="2" key="2">
    <citation type="journal article" name="Insect Biochem. Mol. Biol.">
        <title>Analysis of venom constituents from the parasitoid wasp Pimpla hypochondriaca and cloning of a cDNA encoding a venom protein.</title>
        <authorList>
            <person name="Parkinson N.M."/>
            <person name="Richards E.H."/>
            <person name="Conyers C."/>
            <person name="Smith I.R."/>
            <person name="Edwards J.P."/>
        </authorList>
    </citation>
    <scope>NUCLEOTIDE SEQUENCE</scope>
    <source>
        <tissue evidence="2">Venom secretory</tissue>
    </source>
</reference>
<feature type="chain" id="PRO_5004311386" evidence="1">
    <location>
        <begin position="24"/>
        <end position="315"/>
    </location>
</feature>
<dbReference type="AlphaFoldDB" id="Q8MMH1"/>
<protein>
    <submittedName>
        <fullName evidence="2">Venom protein 1</fullName>
    </submittedName>
</protein>
<gene>
    <name evidence="2" type="primary">vpr1</name>
</gene>
<organism evidence="2">
    <name type="scientific">Pimpla hypochondriaca</name>
    <name type="common">Parasitoid wasp</name>
    <dbReference type="NCBI Taxonomy" id="135724"/>
    <lineage>
        <taxon>Eukaryota</taxon>
        <taxon>Metazoa</taxon>
        <taxon>Ecdysozoa</taxon>
        <taxon>Arthropoda</taxon>
        <taxon>Hexapoda</taxon>
        <taxon>Insecta</taxon>
        <taxon>Pterygota</taxon>
        <taxon>Neoptera</taxon>
        <taxon>Endopterygota</taxon>
        <taxon>Hymenoptera</taxon>
        <taxon>Apocrita</taxon>
        <taxon>Ichneumonoidea</taxon>
        <taxon>Ichneumonidae</taxon>
        <taxon>Pimplinae</taxon>
        <taxon>Pimplini</taxon>
        <taxon>Pimpla</taxon>
    </lineage>
</organism>
<sequence length="315" mass="35442">MATFGYVITLVALFTLLQCQVQAEGAGFVLGENTAVFLAYQDKDRNMQYVQQELGIAKKAFDSLKRTDLNNAVDAPDSNEDTTFLSLLVMVETNGDPCPDDPHERTKFIYRHILRTAAFWNEVNAVLNKAIRNPGVQIRIVGIVLPANTDQGYSYAFSKNTHALLTWEWIPGEYLKTYNTLNEQLFGWSRATSNFFNANNFNVIATMHNFSCAGLFNFSWSMRFPNCEGKNRRPPACGLMIYDDSYALSRAVGEIAHLLGRKSVGNSAKVYSPEDITADDLADIRRNLKSMSCWKKPNENWPPGKALPPIFLKDL</sequence>
<proteinExistence type="evidence at transcript level"/>
<dbReference type="EMBL" id="AJ459813">
    <property type="protein sequence ID" value="CAD30857.1"/>
    <property type="molecule type" value="mRNA"/>
</dbReference>
<accession>Q8MMH1</accession>
<keyword evidence="1" id="KW-0732">Signal</keyword>
<reference evidence="2" key="1">
    <citation type="submission" date="2002-05" db="EMBL/GenBank/DDBJ databases">
        <authorList>
            <person name="Parkinson N.M."/>
        </authorList>
    </citation>
    <scope>NUCLEOTIDE SEQUENCE</scope>
    <source>
        <tissue evidence="2">Venom secretory</tissue>
    </source>
</reference>